<sequence>MFLETNDEIIAIELKSVKPNSGEMRGEKQKILEGKAALYRHYPGKDIKFYIGFPFDPTTDPNDPTSYDKVRFTASIINMDKYFDHREVLLASELWDYLSGDTSTMEQILSIINSIATPTFMADFAFLCDNSNRNIDKQRYRQLLEKWHLASELEVLDNQEAILEKIGTNKRLQKVYYKSMFYSNKSYNKERALTLMSLL</sequence>
<dbReference type="GO" id="GO:0003677">
    <property type="term" value="F:DNA binding"/>
    <property type="evidence" value="ECO:0007669"/>
    <property type="project" value="InterPro"/>
</dbReference>
<evidence type="ECO:0000256" key="3">
    <source>
        <dbReference type="ARBA" id="ARBA00022759"/>
    </source>
</evidence>
<organism evidence="7 8">
    <name type="scientific">Bacteroides clarus</name>
    <dbReference type="NCBI Taxonomy" id="626929"/>
    <lineage>
        <taxon>Bacteria</taxon>
        <taxon>Pseudomonadati</taxon>
        <taxon>Bacteroidota</taxon>
        <taxon>Bacteroidia</taxon>
        <taxon>Bacteroidales</taxon>
        <taxon>Bacteroidaceae</taxon>
        <taxon>Bacteroides</taxon>
    </lineage>
</organism>
<dbReference type="GO" id="GO:0009036">
    <property type="term" value="F:type II site-specific deoxyribonuclease activity"/>
    <property type="evidence" value="ECO:0007669"/>
    <property type="project" value="InterPro"/>
</dbReference>
<protein>
    <recommendedName>
        <fullName evidence="6">type II site-specific deoxyribonuclease</fullName>
        <ecNumber evidence="6">3.1.21.4</ecNumber>
    </recommendedName>
</protein>
<evidence type="ECO:0000313" key="7">
    <source>
        <dbReference type="EMBL" id="RGV47135.1"/>
    </source>
</evidence>
<evidence type="ECO:0000313" key="8">
    <source>
        <dbReference type="Proteomes" id="UP000284366"/>
    </source>
</evidence>
<dbReference type="EMBL" id="QRZG01000075">
    <property type="protein sequence ID" value="RGV47135.1"/>
    <property type="molecule type" value="Genomic_DNA"/>
</dbReference>
<dbReference type="GO" id="GO:0009307">
    <property type="term" value="P:DNA restriction-modification system"/>
    <property type="evidence" value="ECO:0007669"/>
    <property type="project" value="InterPro"/>
</dbReference>
<evidence type="ECO:0000256" key="6">
    <source>
        <dbReference type="ARBA" id="ARBA00093790"/>
    </source>
</evidence>
<evidence type="ECO:0000256" key="2">
    <source>
        <dbReference type="ARBA" id="ARBA00022747"/>
    </source>
</evidence>
<dbReference type="InterPro" id="IPR019045">
    <property type="entry name" value="Restrct_endonuc_II_HinfI"/>
</dbReference>
<dbReference type="Proteomes" id="UP000284366">
    <property type="component" value="Unassembled WGS sequence"/>
</dbReference>
<dbReference type="Pfam" id="PF09520">
    <property type="entry name" value="RE_TdeIII"/>
    <property type="match status" value="1"/>
</dbReference>
<reference evidence="7 8" key="1">
    <citation type="submission" date="2018-08" db="EMBL/GenBank/DDBJ databases">
        <title>A genome reference for cultivated species of the human gut microbiota.</title>
        <authorList>
            <person name="Zou Y."/>
            <person name="Xue W."/>
            <person name="Luo G."/>
        </authorList>
    </citation>
    <scope>NUCLEOTIDE SEQUENCE [LARGE SCALE GENOMIC DNA]</scope>
    <source>
        <strain evidence="7 8">AF14-27</strain>
    </source>
</reference>
<dbReference type="AlphaFoldDB" id="A0A412XPP3"/>
<proteinExistence type="predicted"/>
<name>A0A412XPP3_9BACE</name>
<comment type="catalytic activity">
    <reaction evidence="5">
        <text>Endonucleolytic cleavage of DNA to give specific double-stranded fragments with terminal 5'-phosphates.</text>
        <dbReference type="EC" id="3.1.21.4"/>
    </reaction>
</comment>
<comment type="caution">
    <text evidence="7">The sequence shown here is derived from an EMBL/GenBank/DDBJ whole genome shotgun (WGS) entry which is preliminary data.</text>
</comment>
<evidence type="ECO:0000256" key="4">
    <source>
        <dbReference type="ARBA" id="ARBA00022801"/>
    </source>
</evidence>
<keyword evidence="1" id="KW-0540">Nuclease</keyword>
<gene>
    <name evidence="7" type="ORF">DWW09_18765</name>
</gene>
<dbReference type="EC" id="3.1.21.4" evidence="6"/>
<keyword evidence="2" id="KW-0680">Restriction system</keyword>
<keyword evidence="4" id="KW-0378">Hydrolase</keyword>
<keyword evidence="3 7" id="KW-0255">Endonuclease</keyword>
<evidence type="ECO:0000256" key="5">
    <source>
        <dbReference type="ARBA" id="ARBA00093760"/>
    </source>
</evidence>
<accession>A0A412XPP3</accession>
<evidence type="ECO:0000256" key="1">
    <source>
        <dbReference type="ARBA" id="ARBA00022722"/>
    </source>
</evidence>